<dbReference type="Proteomes" id="UP000246278">
    <property type="component" value="Unassembled WGS sequence"/>
</dbReference>
<evidence type="ECO:0000313" key="10">
    <source>
        <dbReference type="Proteomes" id="UP000246278"/>
    </source>
</evidence>
<accession>A0A317T5B7</accession>
<feature type="transmembrane region" description="Helical" evidence="5">
    <location>
        <begin position="300"/>
        <end position="319"/>
    </location>
</feature>
<evidence type="ECO:0000256" key="2">
    <source>
        <dbReference type="ARBA" id="ARBA00022692"/>
    </source>
</evidence>
<gene>
    <name evidence="9" type="ORF">CR164_08385</name>
</gene>
<dbReference type="SUPFAM" id="SSF52096">
    <property type="entry name" value="ClpP/crotonase"/>
    <property type="match status" value="1"/>
</dbReference>
<dbReference type="InterPro" id="IPR052165">
    <property type="entry name" value="Membrane_assoc_protease"/>
</dbReference>
<dbReference type="Pfam" id="PF01957">
    <property type="entry name" value="NfeD"/>
    <property type="match status" value="1"/>
</dbReference>
<evidence type="ECO:0000259" key="7">
    <source>
        <dbReference type="Pfam" id="PF24961"/>
    </source>
</evidence>
<dbReference type="Gene3D" id="3.90.226.10">
    <property type="entry name" value="2-enoyl-CoA Hydratase, Chain A, domain 1"/>
    <property type="match status" value="1"/>
</dbReference>
<comment type="caution">
    <text evidence="9">The sequence shown here is derived from an EMBL/GenBank/DDBJ whole genome shotgun (WGS) entry which is preliminary data.</text>
</comment>
<dbReference type="AlphaFoldDB" id="A0A317T5B7"/>
<organism evidence="9 10">
    <name type="scientific">Prosthecochloris marina</name>
    <dbReference type="NCBI Taxonomy" id="2017681"/>
    <lineage>
        <taxon>Bacteria</taxon>
        <taxon>Pseudomonadati</taxon>
        <taxon>Chlorobiota</taxon>
        <taxon>Chlorobiia</taxon>
        <taxon>Chlorobiales</taxon>
        <taxon>Chlorobiaceae</taxon>
        <taxon>Prosthecochloris</taxon>
    </lineage>
</organism>
<feature type="domain" description="NfeD integral membrane" evidence="7">
    <location>
        <begin position="253"/>
        <end position="371"/>
    </location>
</feature>
<protein>
    <submittedName>
        <fullName evidence="9">Nodulation protein NfeD</fullName>
    </submittedName>
</protein>
<dbReference type="PANTHER" id="PTHR33507:SF4">
    <property type="entry name" value="NODULATION COMPETITIVENESS PROTEIN NFED"/>
    <property type="match status" value="1"/>
</dbReference>
<keyword evidence="4 5" id="KW-0472">Membrane</keyword>
<sequence>MARILSRKIFFLFAFILSLGVVFNICDLSYAARDDGRKVVYLLSLQGTVNPGSADFFERAIDEAEKQGAHAVLVELDTPGGLVSSLRSMIQRVLASRVPIIVYVAPQGAQSASAGALLTISAHVAAMSPGTEIGAASPVGLGGGGGEGDDTMKKKAENDLAAFARSIAEERGRNADWAEKAVRESIASSANEALKEGVIDFVAADRNELFAMLDGKQVETIDGEVTLDLKAAIVEEFTPTLQEQILIKLADPNLAYIFIMVGLAGLYFELANPGSIFPGVLGAISLLLALFALQALPVNVVGLLLIVLAVVFFGLELFVASGGILAIAGLVALFVGSLMLFNTAESGVSISMAVFLPVYISVSAAMLVIIWLVAKSTRMKLTSGPEQLLGEEGRVIHGISPGEPGKVFVHGEIWEAVSDEVIPEKEAVRVNGLKGLVLQVTKKQEKA</sequence>
<dbReference type="InterPro" id="IPR056738">
    <property type="entry name" value="NfeD1b_N"/>
</dbReference>
<evidence type="ECO:0000256" key="1">
    <source>
        <dbReference type="ARBA" id="ARBA00004141"/>
    </source>
</evidence>
<dbReference type="CDD" id="cd07020">
    <property type="entry name" value="Clp_protease_NfeD_1"/>
    <property type="match status" value="1"/>
</dbReference>
<evidence type="ECO:0000256" key="4">
    <source>
        <dbReference type="ARBA" id="ARBA00023136"/>
    </source>
</evidence>
<dbReference type="GO" id="GO:0016020">
    <property type="term" value="C:membrane"/>
    <property type="evidence" value="ECO:0007669"/>
    <property type="project" value="UniProtKB-SubCell"/>
</dbReference>
<dbReference type="PANTHER" id="PTHR33507">
    <property type="entry name" value="INNER MEMBRANE PROTEIN YBBJ"/>
    <property type="match status" value="1"/>
</dbReference>
<dbReference type="Pfam" id="PF25145">
    <property type="entry name" value="NfeD1b_N"/>
    <property type="match status" value="1"/>
</dbReference>
<evidence type="ECO:0000259" key="8">
    <source>
        <dbReference type="Pfam" id="PF25145"/>
    </source>
</evidence>
<dbReference type="SUPFAM" id="SSF141322">
    <property type="entry name" value="NfeD domain-like"/>
    <property type="match status" value="1"/>
</dbReference>
<keyword evidence="2 5" id="KW-0812">Transmembrane</keyword>
<feature type="transmembrane region" description="Helical" evidence="5">
    <location>
        <begin position="254"/>
        <end position="270"/>
    </location>
</feature>
<dbReference type="InterPro" id="IPR002810">
    <property type="entry name" value="NfeD-like_C"/>
</dbReference>
<feature type="domain" description="NfeD-like C-terminal" evidence="6">
    <location>
        <begin position="386"/>
        <end position="442"/>
    </location>
</feature>
<comment type="subcellular location">
    <subcellularLocation>
        <location evidence="1">Membrane</location>
        <topology evidence="1">Multi-pass membrane protein</topology>
    </subcellularLocation>
</comment>
<name>A0A317T5B7_9CHLB</name>
<feature type="transmembrane region" description="Helical" evidence="5">
    <location>
        <begin position="324"/>
        <end position="344"/>
    </location>
</feature>
<dbReference type="OrthoDB" id="9806253at2"/>
<dbReference type="Pfam" id="PF24961">
    <property type="entry name" value="NfeD_membrane"/>
    <property type="match status" value="1"/>
</dbReference>
<keyword evidence="3 5" id="KW-1133">Transmembrane helix</keyword>
<dbReference type="FunFam" id="3.90.226.10:FF:000089">
    <property type="entry name" value="Membrane-bound serine protease"/>
    <property type="match status" value="1"/>
</dbReference>
<evidence type="ECO:0000256" key="5">
    <source>
        <dbReference type="SAM" id="Phobius"/>
    </source>
</evidence>
<dbReference type="InterPro" id="IPR012340">
    <property type="entry name" value="NA-bd_OB-fold"/>
</dbReference>
<evidence type="ECO:0000313" key="9">
    <source>
        <dbReference type="EMBL" id="PWW81828.1"/>
    </source>
</evidence>
<evidence type="ECO:0000256" key="3">
    <source>
        <dbReference type="ARBA" id="ARBA00022989"/>
    </source>
</evidence>
<dbReference type="EMBL" id="PDNZ01000005">
    <property type="protein sequence ID" value="PWW81828.1"/>
    <property type="molecule type" value="Genomic_DNA"/>
</dbReference>
<proteinExistence type="predicted"/>
<dbReference type="InterPro" id="IPR056739">
    <property type="entry name" value="NfeD_membrane"/>
</dbReference>
<keyword evidence="10" id="KW-1185">Reference proteome</keyword>
<feature type="transmembrane region" description="Helical" evidence="5">
    <location>
        <begin position="350"/>
        <end position="374"/>
    </location>
</feature>
<dbReference type="Gene3D" id="2.40.50.140">
    <property type="entry name" value="Nucleic acid-binding proteins"/>
    <property type="match status" value="1"/>
</dbReference>
<feature type="domain" description="NfeD1b N-terminal" evidence="8">
    <location>
        <begin position="40"/>
        <end position="199"/>
    </location>
</feature>
<dbReference type="InterPro" id="IPR029045">
    <property type="entry name" value="ClpP/crotonase-like_dom_sf"/>
</dbReference>
<reference evidence="10" key="1">
    <citation type="submission" date="2017-10" db="EMBL/GenBank/DDBJ databases">
        <authorList>
            <person name="Gaisin V.A."/>
            <person name="Rysina M.S."/>
            <person name="Grouzdev D.S."/>
        </authorList>
    </citation>
    <scope>NUCLEOTIDE SEQUENCE [LARGE SCALE GENOMIC DNA]</scope>
    <source>
        <strain evidence="10">V1</strain>
    </source>
</reference>
<evidence type="ECO:0000259" key="6">
    <source>
        <dbReference type="Pfam" id="PF01957"/>
    </source>
</evidence>